<keyword evidence="2" id="KW-1185">Reference proteome</keyword>
<protein>
    <submittedName>
        <fullName evidence="1">Uncharacterized protein</fullName>
    </submittedName>
</protein>
<proteinExistence type="predicted"/>
<sequence length="152" mass="16962">MIGEIVPAMSSHARQMAPRMRAAEVQEVADSYGMSPLDALLFEVKRSSVAWSWVIDGEVACMFGIVTPAALSEVSYPWFLTTELVEQHSRQFARACKTLLPELLAHHPRMVGRVDARYMASVRWLQWLGAKLGEPEPWGVGNALFRTFEIGG</sequence>
<gene>
    <name evidence="1" type="ORF">LMG7141_00794</name>
</gene>
<name>A0ABN9IHC6_9RALS</name>
<evidence type="ECO:0000313" key="2">
    <source>
        <dbReference type="Proteomes" id="UP001189616"/>
    </source>
</evidence>
<evidence type="ECO:0000313" key="1">
    <source>
        <dbReference type="EMBL" id="CAJ0778745.1"/>
    </source>
</evidence>
<accession>A0ABN9IHC6</accession>
<dbReference type="Proteomes" id="UP001189616">
    <property type="component" value="Unassembled WGS sequence"/>
</dbReference>
<comment type="caution">
    <text evidence="1">The sequence shown here is derived from an EMBL/GenBank/DDBJ whole genome shotgun (WGS) entry which is preliminary data.</text>
</comment>
<dbReference type="RefSeq" id="WP_316655438.1">
    <property type="nucleotide sequence ID" value="NZ_CATYWO010000001.1"/>
</dbReference>
<reference evidence="1 2" key="1">
    <citation type="submission" date="2023-07" db="EMBL/GenBank/DDBJ databases">
        <authorList>
            <person name="Peeters C."/>
        </authorList>
    </citation>
    <scope>NUCLEOTIDE SEQUENCE [LARGE SCALE GENOMIC DNA]</scope>
    <source>
        <strain evidence="1 2">LMG 7141</strain>
    </source>
</reference>
<organism evidence="1 2">
    <name type="scientific">Ralstonia condita</name>
    <dbReference type="NCBI Taxonomy" id="3058600"/>
    <lineage>
        <taxon>Bacteria</taxon>
        <taxon>Pseudomonadati</taxon>
        <taxon>Pseudomonadota</taxon>
        <taxon>Betaproteobacteria</taxon>
        <taxon>Burkholderiales</taxon>
        <taxon>Burkholderiaceae</taxon>
        <taxon>Ralstonia</taxon>
    </lineage>
</organism>
<dbReference type="EMBL" id="CATYWO010000001">
    <property type="protein sequence ID" value="CAJ0778745.1"/>
    <property type="molecule type" value="Genomic_DNA"/>
</dbReference>